<dbReference type="EMBL" id="GGEC01061070">
    <property type="protein sequence ID" value="MBX41554.1"/>
    <property type="molecule type" value="Transcribed_RNA"/>
</dbReference>
<protein>
    <submittedName>
        <fullName evidence="1">Uncharacterized protein</fullName>
    </submittedName>
</protein>
<organism evidence="1">
    <name type="scientific">Rhizophora mucronata</name>
    <name type="common">Asiatic mangrove</name>
    <dbReference type="NCBI Taxonomy" id="61149"/>
    <lineage>
        <taxon>Eukaryota</taxon>
        <taxon>Viridiplantae</taxon>
        <taxon>Streptophyta</taxon>
        <taxon>Embryophyta</taxon>
        <taxon>Tracheophyta</taxon>
        <taxon>Spermatophyta</taxon>
        <taxon>Magnoliopsida</taxon>
        <taxon>eudicotyledons</taxon>
        <taxon>Gunneridae</taxon>
        <taxon>Pentapetalae</taxon>
        <taxon>rosids</taxon>
        <taxon>fabids</taxon>
        <taxon>Malpighiales</taxon>
        <taxon>Rhizophoraceae</taxon>
        <taxon>Rhizophora</taxon>
    </lineage>
</organism>
<evidence type="ECO:0000313" key="1">
    <source>
        <dbReference type="EMBL" id="MBX41554.1"/>
    </source>
</evidence>
<accession>A0A2P2NGH1</accession>
<dbReference type="AlphaFoldDB" id="A0A2P2NGH1"/>
<sequence length="23" mass="2658">MIVKFQPCSLFEKAILSPHDVRV</sequence>
<name>A0A2P2NGH1_RHIMU</name>
<proteinExistence type="predicted"/>
<reference evidence="1" key="1">
    <citation type="submission" date="2018-02" db="EMBL/GenBank/DDBJ databases">
        <title>Rhizophora mucronata_Transcriptome.</title>
        <authorList>
            <person name="Meera S.P."/>
            <person name="Sreeshan A."/>
            <person name="Augustine A."/>
        </authorList>
    </citation>
    <scope>NUCLEOTIDE SEQUENCE</scope>
    <source>
        <tissue evidence="1">Leaf</tissue>
    </source>
</reference>